<dbReference type="KEGG" id="bgt:106078078"/>
<dbReference type="STRING" id="6526.A0A2C9KD96"/>
<organism evidence="3 4">
    <name type="scientific">Biomphalaria glabrata</name>
    <name type="common">Bloodfluke planorb</name>
    <name type="synonym">Freshwater snail</name>
    <dbReference type="NCBI Taxonomy" id="6526"/>
    <lineage>
        <taxon>Eukaryota</taxon>
        <taxon>Metazoa</taxon>
        <taxon>Spiralia</taxon>
        <taxon>Lophotrochozoa</taxon>
        <taxon>Mollusca</taxon>
        <taxon>Gastropoda</taxon>
        <taxon>Heterobranchia</taxon>
        <taxon>Euthyneura</taxon>
        <taxon>Panpulmonata</taxon>
        <taxon>Hygrophila</taxon>
        <taxon>Lymnaeoidea</taxon>
        <taxon>Planorbidae</taxon>
        <taxon>Biomphalaria</taxon>
    </lineage>
</organism>
<reference evidence="3" key="1">
    <citation type="submission" date="2020-05" db="UniProtKB">
        <authorList>
            <consortium name="EnsemblMetazoa"/>
        </authorList>
    </citation>
    <scope>IDENTIFICATION</scope>
    <source>
        <strain evidence="3">BB02</strain>
    </source>
</reference>
<dbReference type="InterPro" id="IPR050357">
    <property type="entry name" value="Arrestin_domain-protein"/>
</dbReference>
<dbReference type="InterPro" id="IPR014756">
    <property type="entry name" value="Ig_E-set"/>
</dbReference>
<dbReference type="SUPFAM" id="SSF81296">
    <property type="entry name" value="E set domains"/>
    <property type="match status" value="2"/>
</dbReference>
<dbReference type="Pfam" id="PF02752">
    <property type="entry name" value="Arrestin_C"/>
    <property type="match status" value="1"/>
</dbReference>
<name>A0A2C9KD96_BIOGL</name>
<dbReference type="Pfam" id="PF00339">
    <property type="entry name" value="Arrestin_N"/>
    <property type="match status" value="1"/>
</dbReference>
<dbReference type="VEuPathDB" id="VectorBase:BGLB017745"/>
<dbReference type="AlphaFoldDB" id="A0A2C9KD96"/>
<dbReference type="SMART" id="SM01017">
    <property type="entry name" value="Arrestin_C"/>
    <property type="match status" value="1"/>
</dbReference>
<protein>
    <recommendedName>
        <fullName evidence="2">Arrestin C-terminal-like domain-containing protein</fullName>
    </recommendedName>
</protein>
<dbReference type="GO" id="GO:0005737">
    <property type="term" value="C:cytoplasm"/>
    <property type="evidence" value="ECO:0007669"/>
    <property type="project" value="TreeGrafter"/>
</dbReference>
<feature type="domain" description="Arrestin C-terminal-like" evidence="2">
    <location>
        <begin position="166"/>
        <end position="296"/>
    </location>
</feature>
<dbReference type="InterPro" id="IPR011022">
    <property type="entry name" value="Arrestin_C-like"/>
</dbReference>
<dbReference type="Gene3D" id="2.60.40.640">
    <property type="match status" value="2"/>
</dbReference>
<dbReference type="InterPro" id="IPR014752">
    <property type="entry name" value="Arrestin-like_C"/>
</dbReference>
<evidence type="ECO:0000256" key="1">
    <source>
        <dbReference type="ARBA" id="ARBA00005298"/>
    </source>
</evidence>
<dbReference type="VEuPathDB" id="VectorBase:BGLAX_029188"/>
<dbReference type="GO" id="GO:0015031">
    <property type="term" value="P:protein transport"/>
    <property type="evidence" value="ECO:0007669"/>
    <property type="project" value="TreeGrafter"/>
</dbReference>
<comment type="similarity">
    <text evidence="1">Belongs to the arrestin family.</text>
</comment>
<gene>
    <name evidence="3" type="primary">106078078</name>
</gene>
<evidence type="ECO:0000313" key="3">
    <source>
        <dbReference type="EnsemblMetazoa" id="BGLB017745-PA"/>
    </source>
</evidence>
<accession>A0A2C9KD96</accession>
<dbReference type="PANTHER" id="PTHR11188">
    <property type="entry name" value="ARRESTIN DOMAIN CONTAINING PROTEIN"/>
    <property type="match status" value="1"/>
</dbReference>
<evidence type="ECO:0000313" key="4">
    <source>
        <dbReference type="Proteomes" id="UP000076420"/>
    </source>
</evidence>
<evidence type="ECO:0000259" key="2">
    <source>
        <dbReference type="SMART" id="SM01017"/>
    </source>
</evidence>
<dbReference type="EnsemblMetazoa" id="BGLB017745-RA">
    <property type="protein sequence ID" value="BGLB017745-PA"/>
    <property type="gene ID" value="BGLB017745"/>
</dbReference>
<proteinExistence type="inferred from homology"/>
<dbReference type="Proteomes" id="UP000076420">
    <property type="component" value="Unassembled WGS sequence"/>
</dbReference>
<dbReference type="PANTHER" id="PTHR11188:SF17">
    <property type="entry name" value="FI21816P1"/>
    <property type="match status" value="1"/>
</dbReference>
<sequence length="332" mass="37026">MGKIKECKITRDREVYRPGENISGQVTLVVEGDVKARSVNIFCCGMALTKWRGAFQRSYESDNCSKEIYVNLVIRKAVQNLTSGNHQYVYNFNLPSQGLPSSFEGHYGSIRYFLRVEVDKPFPSINNHFYSSFTVLAHLDANLPVYKKVASASVKKQLSKVLGLGNAGNLYLSASIDRNGYCPGEVILINMEARNESSKDCGAVKASLVQYVHYKASSDTNRETNVIRTLLDQKLEKGQNRIWHQQRLPIDPVPPSLKQLTCQIIKVTYSLNIEIEVPLGIDLALSFPLKICTVPLGKHVEEKPVPVKPGVLEIPGSKSVKYVQCTAGYKVN</sequence>
<dbReference type="InterPro" id="IPR011021">
    <property type="entry name" value="Arrestin-like_N"/>
</dbReference>